<dbReference type="GO" id="GO:0016705">
    <property type="term" value="F:oxidoreductase activity, acting on paired donors, with incorporation or reduction of molecular oxygen"/>
    <property type="evidence" value="ECO:0007669"/>
    <property type="project" value="InterPro"/>
</dbReference>
<protein>
    <recommendedName>
        <fullName evidence="13">Cytochrome P450</fullName>
    </recommendedName>
</protein>
<evidence type="ECO:0000256" key="7">
    <source>
        <dbReference type="ARBA" id="ARBA00023033"/>
    </source>
</evidence>
<dbReference type="CDD" id="cd11072">
    <property type="entry name" value="CYP71-like"/>
    <property type="match status" value="1"/>
</dbReference>
<keyword evidence="10" id="KW-0812">Transmembrane</keyword>
<dbReference type="SUPFAM" id="SSF48264">
    <property type="entry name" value="Cytochrome P450"/>
    <property type="match status" value="1"/>
</dbReference>
<evidence type="ECO:0000313" key="12">
    <source>
        <dbReference type="Proteomes" id="UP001154282"/>
    </source>
</evidence>
<keyword evidence="10" id="KW-0472">Membrane</keyword>
<evidence type="ECO:0000256" key="9">
    <source>
        <dbReference type="RuleBase" id="RU000461"/>
    </source>
</evidence>
<dbReference type="PRINTS" id="PR00463">
    <property type="entry name" value="EP450I"/>
</dbReference>
<dbReference type="PROSITE" id="PS00086">
    <property type="entry name" value="CYTOCHROME_P450"/>
    <property type="match status" value="1"/>
</dbReference>
<dbReference type="PANTHER" id="PTHR47955:SF8">
    <property type="entry name" value="CYTOCHROME P450 71D11-LIKE"/>
    <property type="match status" value="1"/>
</dbReference>
<dbReference type="GO" id="GO:0004497">
    <property type="term" value="F:monooxygenase activity"/>
    <property type="evidence" value="ECO:0007669"/>
    <property type="project" value="UniProtKB-KW"/>
</dbReference>
<dbReference type="AlphaFoldDB" id="A0AAV0GP79"/>
<dbReference type="EMBL" id="CAMGYJ010000002">
    <property type="protein sequence ID" value="CAI0374762.1"/>
    <property type="molecule type" value="Genomic_DNA"/>
</dbReference>
<sequence length="529" mass="60151">MEQVYEILLSNKPPLPLIIILITILIILFSTIYILKKQNKKQSNKNRASSFPLPPGPWKLPIIGNIHQLAFSSALIHRRLAELAEQYGPVMQLKLGETSNVVLSSPEAATEYLRTHDQNFSIRPHMPTASILFYSGKSIAFSSDGEHWRRMRKLLAMELLSEKRVKSLRPIRDEEIGKLVKLIGGEPAGGAVNLHQLLVAVGNAMTSRTAFGKVRELESSFLPVARQILRAVGGFNIGDIFPSNRLLLIISGAERRLKKIHQEADVILQGLIDEHVSRRRRETEYSDTAEADDDEDLVDMLLAYTNYNHVEVKAIIMVRICILQDIFVAGGDTSPLTVEWVMSELMRNPEKMVKVQREVRQLFDKRGKVVDEACIDELQYLKSVVKETFRLHPLAPLSVPKEGREAVVIDGYQIPTKTRVIVNYWAIARDSSHWTNPDQFIPERFLDTYIDYKGFDSHLFPFGGGRRVCPGMDYGIAVVYALLMNLLYHFDWKLPNQLKPRDLDMSEDFGVTVSRKNNLYLIPIPYHGP</sequence>
<dbReference type="InterPro" id="IPR036396">
    <property type="entry name" value="Cyt_P450_sf"/>
</dbReference>
<evidence type="ECO:0000256" key="4">
    <source>
        <dbReference type="ARBA" id="ARBA00022723"/>
    </source>
</evidence>
<gene>
    <name evidence="11" type="ORF">LITE_LOCUS334</name>
</gene>
<proteinExistence type="inferred from homology"/>
<name>A0AAV0GP79_9ROSI</name>
<evidence type="ECO:0008006" key="13">
    <source>
        <dbReference type="Google" id="ProtNLM"/>
    </source>
</evidence>
<reference evidence="11" key="1">
    <citation type="submission" date="2022-08" db="EMBL/GenBank/DDBJ databases">
        <authorList>
            <person name="Gutierrez-Valencia J."/>
        </authorList>
    </citation>
    <scope>NUCLEOTIDE SEQUENCE</scope>
</reference>
<evidence type="ECO:0000313" key="11">
    <source>
        <dbReference type="EMBL" id="CAI0374762.1"/>
    </source>
</evidence>
<evidence type="ECO:0000256" key="3">
    <source>
        <dbReference type="ARBA" id="ARBA00022617"/>
    </source>
</evidence>
<dbReference type="FunFam" id="1.10.630.10:FF:000043">
    <property type="entry name" value="Cytochrome P450 99A2"/>
    <property type="match status" value="1"/>
</dbReference>
<evidence type="ECO:0000256" key="10">
    <source>
        <dbReference type="SAM" id="Phobius"/>
    </source>
</evidence>
<dbReference type="PANTHER" id="PTHR47955">
    <property type="entry name" value="CYTOCHROME P450 FAMILY 71 PROTEIN"/>
    <property type="match status" value="1"/>
</dbReference>
<dbReference type="GO" id="GO:0020037">
    <property type="term" value="F:heme binding"/>
    <property type="evidence" value="ECO:0007669"/>
    <property type="project" value="InterPro"/>
</dbReference>
<dbReference type="Proteomes" id="UP001154282">
    <property type="component" value="Unassembled WGS sequence"/>
</dbReference>
<comment type="cofactor">
    <cofactor evidence="1 8">
        <name>heme</name>
        <dbReference type="ChEBI" id="CHEBI:30413"/>
    </cofactor>
</comment>
<keyword evidence="12" id="KW-1185">Reference proteome</keyword>
<feature type="transmembrane region" description="Helical" evidence="10">
    <location>
        <begin position="15"/>
        <end position="35"/>
    </location>
</feature>
<dbReference type="GO" id="GO:0005506">
    <property type="term" value="F:iron ion binding"/>
    <property type="evidence" value="ECO:0007669"/>
    <property type="project" value="InterPro"/>
</dbReference>
<keyword evidence="6 8" id="KW-0408">Iron</keyword>
<keyword evidence="5 9" id="KW-0560">Oxidoreductase</keyword>
<keyword evidence="10" id="KW-1133">Transmembrane helix</keyword>
<evidence type="ECO:0000256" key="2">
    <source>
        <dbReference type="ARBA" id="ARBA00010617"/>
    </source>
</evidence>
<keyword evidence="3 8" id="KW-0349">Heme</keyword>
<organism evidence="11 12">
    <name type="scientific">Linum tenue</name>
    <dbReference type="NCBI Taxonomy" id="586396"/>
    <lineage>
        <taxon>Eukaryota</taxon>
        <taxon>Viridiplantae</taxon>
        <taxon>Streptophyta</taxon>
        <taxon>Embryophyta</taxon>
        <taxon>Tracheophyta</taxon>
        <taxon>Spermatophyta</taxon>
        <taxon>Magnoliopsida</taxon>
        <taxon>eudicotyledons</taxon>
        <taxon>Gunneridae</taxon>
        <taxon>Pentapetalae</taxon>
        <taxon>rosids</taxon>
        <taxon>fabids</taxon>
        <taxon>Malpighiales</taxon>
        <taxon>Linaceae</taxon>
        <taxon>Linum</taxon>
    </lineage>
</organism>
<evidence type="ECO:0000256" key="1">
    <source>
        <dbReference type="ARBA" id="ARBA00001971"/>
    </source>
</evidence>
<dbReference type="PRINTS" id="PR00385">
    <property type="entry name" value="P450"/>
</dbReference>
<keyword evidence="7 9" id="KW-0503">Monooxygenase</keyword>
<evidence type="ECO:0000256" key="6">
    <source>
        <dbReference type="ARBA" id="ARBA00023004"/>
    </source>
</evidence>
<comment type="similarity">
    <text evidence="2 9">Belongs to the cytochrome P450 family.</text>
</comment>
<evidence type="ECO:0000256" key="5">
    <source>
        <dbReference type="ARBA" id="ARBA00023002"/>
    </source>
</evidence>
<dbReference type="InterPro" id="IPR017972">
    <property type="entry name" value="Cyt_P450_CS"/>
</dbReference>
<evidence type="ECO:0000256" key="8">
    <source>
        <dbReference type="PIRSR" id="PIRSR602401-1"/>
    </source>
</evidence>
<accession>A0AAV0GP79</accession>
<keyword evidence="4 8" id="KW-0479">Metal-binding</keyword>
<dbReference type="InterPro" id="IPR002401">
    <property type="entry name" value="Cyt_P450_E_grp-I"/>
</dbReference>
<dbReference type="Gene3D" id="1.10.630.10">
    <property type="entry name" value="Cytochrome P450"/>
    <property type="match status" value="1"/>
</dbReference>
<dbReference type="InterPro" id="IPR001128">
    <property type="entry name" value="Cyt_P450"/>
</dbReference>
<dbReference type="Pfam" id="PF00067">
    <property type="entry name" value="p450"/>
    <property type="match status" value="1"/>
</dbReference>
<feature type="binding site" description="axial binding residue" evidence="8">
    <location>
        <position position="469"/>
    </location>
    <ligand>
        <name>heme</name>
        <dbReference type="ChEBI" id="CHEBI:30413"/>
    </ligand>
    <ligandPart>
        <name>Fe</name>
        <dbReference type="ChEBI" id="CHEBI:18248"/>
    </ligandPart>
</feature>
<comment type="caution">
    <text evidence="11">The sequence shown here is derived from an EMBL/GenBank/DDBJ whole genome shotgun (WGS) entry which is preliminary data.</text>
</comment>